<comment type="caution">
    <text evidence="1">The sequence shown here is derived from an EMBL/GenBank/DDBJ whole genome shotgun (WGS) entry which is preliminary data.</text>
</comment>
<accession>A0A4Y2CBB1</accession>
<keyword evidence="2" id="KW-1185">Reference proteome</keyword>
<name>A0A4Y2CBB1_ARAVE</name>
<organism evidence="1 2">
    <name type="scientific">Araneus ventricosus</name>
    <name type="common">Orbweaver spider</name>
    <name type="synonym">Epeira ventricosa</name>
    <dbReference type="NCBI Taxonomy" id="182803"/>
    <lineage>
        <taxon>Eukaryota</taxon>
        <taxon>Metazoa</taxon>
        <taxon>Ecdysozoa</taxon>
        <taxon>Arthropoda</taxon>
        <taxon>Chelicerata</taxon>
        <taxon>Arachnida</taxon>
        <taxon>Araneae</taxon>
        <taxon>Araneomorphae</taxon>
        <taxon>Entelegynae</taxon>
        <taxon>Araneoidea</taxon>
        <taxon>Araneidae</taxon>
        <taxon>Araneus</taxon>
    </lineage>
</organism>
<sequence length="111" mass="12702">MELQWKQVSNLETLRNEVKTLPLGHRGPNRVLVSGSDDLINGTRNDPFEKNLYFHGQNSTVCRLPVSEIETQTALTNQASNSMKYHFRLMEGWEDKERDRKKMGLPTALSG</sequence>
<dbReference type="Proteomes" id="UP000499080">
    <property type="component" value="Unassembled WGS sequence"/>
</dbReference>
<evidence type="ECO:0000313" key="2">
    <source>
        <dbReference type="Proteomes" id="UP000499080"/>
    </source>
</evidence>
<dbReference type="AlphaFoldDB" id="A0A4Y2CBB1"/>
<proteinExistence type="predicted"/>
<protein>
    <submittedName>
        <fullName evidence="1">Uncharacterized protein</fullName>
    </submittedName>
</protein>
<dbReference type="EMBL" id="BGPR01000170">
    <property type="protein sequence ID" value="GBM01510.1"/>
    <property type="molecule type" value="Genomic_DNA"/>
</dbReference>
<evidence type="ECO:0000313" key="1">
    <source>
        <dbReference type="EMBL" id="GBM01510.1"/>
    </source>
</evidence>
<gene>
    <name evidence="1" type="ORF">AVEN_209319_1</name>
</gene>
<reference evidence="1 2" key="1">
    <citation type="journal article" date="2019" name="Sci. Rep.">
        <title>Orb-weaving spider Araneus ventricosus genome elucidates the spidroin gene catalogue.</title>
        <authorList>
            <person name="Kono N."/>
            <person name="Nakamura H."/>
            <person name="Ohtoshi R."/>
            <person name="Moran D.A.P."/>
            <person name="Shinohara A."/>
            <person name="Yoshida Y."/>
            <person name="Fujiwara M."/>
            <person name="Mori M."/>
            <person name="Tomita M."/>
            <person name="Arakawa K."/>
        </authorList>
    </citation>
    <scope>NUCLEOTIDE SEQUENCE [LARGE SCALE GENOMIC DNA]</scope>
</reference>